<dbReference type="InterPro" id="IPR042178">
    <property type="entry name" value="Serpin_sf_1"/>
</dbReference>
<keyword evidence="4" id="KW-1185">Reference proteome</keyword>
<evidence type="ECO:0000256" key="1">
    <source>
        <dbReference type="RuleBase" id="RU000411"/>
    </source>
</evidence>
<sequence>MIRSGRFDYYYDEENSTSILMLPYKGDASLMLILPDEGKLKEVEEMLSKDKIKKWHDSLFYSSVDVYLPKFSVSASYSLKEILETMGIINAFSDNADFSRITEEIKLKLSKATHKAVLDVDEKGTEAGAATFIEVMPMSIPPVVKFNRPFILLIVEKTTKSILFMGKIMNPSLK</sequence>
<dbReference type="Gene3D" id="3.30.497.10">
    <property type="entry name" value="Antithrombin, subunit I, domain 2"/>
    <property type="match status" value="1"/>
</dbReference>
<evidence type="ECO:0000313" key="4">
    <source>
        <dbReference type="Proteomes" id="UP001166093"/>
    </source>
</evidence>
<dbReference type="SMART" id="SM00093">
    <property type="entry name" value="SERPIN"/>
    <property type="match status" value="1"/>
</dbReference>
<dbReference type="SUPFAM" id="SSF56574">
    <property type="entry name" value="Serpins"/>
    <property type="match status" value="1"/>
</dbReference>
<protein>
    <submittedName>
        <fullName evidence="3">A1AT protein</fullName>
    </submittedName>
</protein>
<evidence type="ECO:0000259" key="2">
    <source>
        <dbReference type="SMART" id="SM00093"/>
    </source>
</evidence>
<organism evidence="3 4">
    <name type="scientific">Polyodon spathula</name>
    <name type="common">North American paddlefish</name>
    <name type="synonym">Squalus spathula</name>
    <dbReference type="NCBI Taxonomy" id="7913"/>
    <lineage>
        <taxon>Eukaryota</taxon>
        <taxon>Metazoa</taxon>
        <taxon>Chordata</taxon>
        <taxon>Craniata</taxon>
        <taxon>Vertebrata</taxon>
        <taxon>Euteleostomi</taxon>
        <taxon>Actinopterygii</taxon>
        <taxon>Chondrostei</taxon>
        <taxon>Acipenseriformes</taxon>
        <taxon>Polyodontidae</taxon>
        <taxon>Polyodon</taxon>
    </lineage>
</organism>
<dbReference type="Gene3D" id="2.10.310.10">
    <property type="entry name" value="Serpins superfamily"/>
    <property type="match status" value="1"/>
</dbReference>
<dbReference type="Proteomes" id="UP001166093">
    <property type="component" value="Unassembled WGS sequence"/>
</dbReference>
<dbReference type="PANTHER" id="PTHR11461:SF363">
    <property type="entry name" value="SERINE (OR CYSTEINE) PROTEINASE INHIBITOR, CLADE A (ALPHA-1 ANTIPROTEINASE, ANTITRYPSIN), MEMBER 1, LIKE PRECURSOR-RELATED"/>
    <property type="match status" value="1"/>
</dbReference>
<dbReference type="InterPro" id="IPR023796">
    <property type="entry name" value="Serpin_dom"/>
</dbReference>
<dbReference type="Pfam" id="PF00079">
    <property type="entry name" value="Serpin"/>
    <property type="match status" value="1"/>
</dbReference>
<feature type="non-terminal residue" evidence="3">
    <location>
        <position position="174"/>
    </location>
</feature>
<dbReference type="InterPro" id="IPR036186">
    <property type="entry name" value="Serpin_sf"/>
</dbReference>
<proteinExistence type="inferred from homology"/>
<gene>
    <name evidence="3" type="primary">A1at_0</name>
    <name evidence="3" type="ORF">GTO93_0015523</name>
</gene>
<dbReference type="PROSITE" id="PS00284">
    <property type="entry name" value="SERPIN"/>
    <property type="match status" value="1"/>
</dbReference>
<dbReference type="Gene3D" id="2.30.39.10">
    <property type="entry name" value="Alpha-1-antitrypsin, domain 1"/>
    <property type="match status" value="1"/>
</dbReference>
<dbReference type="PANTHER" id="PTHR11461">
    <property type="entry name" value="SERINE PROTEASE INHIBITOR, SERPIN"/>
    <property type="match status" value="1"/>
</dbReference>
<evidence type="ECO:0000313" key="3">
    <source>
        <dbReference type="EMBL" id="MBN3287574.1"/>
    </source>
</evidence>
<comment type="caution">
    <text evidence="3">The sequence shown here is derived from an EMBL/GenBank/DDBJ whole genome shotgun (WGS) entry which is preliminary data.</text>
</comment>
<feature type="domain" description="Serpin" evidence="2">
    <location>
        <begin position="1"/>
        <end position="171"/>
    </location>
</feature>
<dbReference type="EMBL" id="JAAWVQ010167369">
    <property type="protein sequence ID" value="MBN3287574.1"/>
    <property type="molecule type" value="Genomic_DNA"/>
</dbReference>
<dbReference type="InterPro" id="IPR000215">
    <property type="entry name" value="Serpin_fam"/>
</dbReference>
<name>A0ABS2YLD0_POLSP</name>
<feature type="non-terminal residue" evidence="3">
    <location>
        <position position="1"/>
    </location>
</feature>
<accession>A0ABS2YLD0</accession>
<dbReference type="InterPro" id="IPR023795">
    <property type="entry name" value="Serpin_CS"/>
</dbReference>
<dbReference type="InterPro" id="IPR042185">
    <property type="entry name" value="Serpin_sf_2"/>
</dbReference>
<comment type="similarity">
    <text evidence="1">Belongs to the serpin family.</text>
</comment>
<reference evidence="3" key="1">
    <citation type="journal article" date="2021" name="Cell">
        <title>Tracing the genetic footprints of vertebrate landing in non-teleost ray-finned fishes.</title>
        <authorList>
            <person name="Bi X."/>
            <person name="Wang K."/>
            <person name="Yang L."/>
            <person name="Pan H."/>
            <person name="Jiang H."/>
            <person name="Wei Q."/>
            <person name="Fang M."/>
            <person name="Yu H."/>
            <person name="Zhu C."/>
            <person name="Cai Y."/>
            <person name="He Y."/>
            <person name="Gan X."/>
            <person name="Zeng H."/>
            <person name="Yu D."/>
            <person name="Zhu Y."/>
            <person name="Jiang H."/>
            <person name="Qiu Q."/>
            <person name="Yang H."/>
            <person name="Zhang Y.E."/>
            <person name="Wang W."/>
            <person name="Zhu M."/>
            <person name="He S."/>
            <person name="Zhang G."/>
        </authorList>
    </citation>
    <scope>NUCLEOTIDE SEQUENCE</scope>
    <source>
        <strain evidence="3">Pddl_001</strain>
    </source>
</reference>